<evidence type="ECO:0000313" key="8">
    <source>
        <dbReference type="EMBL" id="BDU00468.1"/>
    </source>
</evidence>
<proteinExistence type="inferred from homology"/>
<keyword evidence="9" id="KW-1185">Reference proteome</keyword>
<dbReference type="InterPro" id="IPR000620">
    <property type="entry name" value="EamA_dom"/>
</dbReference>
<evidence type="ECO:0000256" key="2">
    <source>
        <dbReference type="ARBA" id="ARBA00007362"/>
    </source>
</evidence>
<dbReference type="EMBL" id="AP026978">
    <property type="protein sequence ID" value="BDU00468.1"/>
    <property type="molecule type" value="Genomic_DNA"/>
</dbReference>
<name>A0ABN6U5E7_9NOCA</name>
<evidence type="ECO:0000256" key="6">
    <source>
        <dbReference type="SAM" id="Phobius"/>
    </source>
</evidence>
<accession>A0ABN6U5E7</accession>
<evidence type="ECO:0000256" key="4">
    <source>
        <dbReference type="ARBA" id="ARBA00022989"/>
    </source>
</evidence>
<dbReference type="SUPFAM" id="SSF103481">
    <property type="entry name" value="Multidrug resistance efflux transporter EmrE"/>
    <property type="match status" value="2"/>
</dbReference>
<comment type="subcellular location">
    <subcellularLocation>
        <location evidence="1">Membrane</location>
        <topology evidence="1">Multi-pass membrane protein</topology>
    </subcellularLocation>
</comment>
<feature type="domain" description="EamA" evidence="7">
    <location>
        <begin position="3"/>
        <end position="126"/>
    </location>
</feature>
<keyword evidence="4 6" id="KW-1133">Transmembrane helix</keyword>
<feature type="transmembrane region" description="Helical" evidence="6">
    <location>
        <begin position="82"/>
        <end position="103"/>
    </location>
</feature>
<gene>
    <name evidence="8" type="ORF">IFM12276_34960</name>
</gene>
<feature type="transmembrane region" description="Helical" evidence="6">
    <location>
        <begin position="172"/>
        <end position="190"/>
    </location>
</feature>
<feature type="transmembrane region" description="Helical" evidence="6">
    <location>
        <begin position="254"/>
        <end position="271"/>
    </location>
</feature>
<feature type="transmembrane region" description="Helical" evidence="6">
    <location>
        <begin position="110"/>
        <end position="130"/>
    </location>
</feature>
<dbReference type="InterPro" id="IPR050638">
    <property type="entry name" value="AA-Vitamin_Transporters"/>
</dbReference>
<dbReference type="PANTHER" id="PTHR32322">
    <property type="entry name" value="INNER MEMBRANE TRANSPORTER"/>
    <property type="match status" value="1"/>
</dbReference>
<evidence type="ECO:0000256" key="3">
    <source>
        <dbReference type="ARBA" id="ARBA00022692"/>
    </source>
</evidence>
<dbReference type="Gene3D" id="1.10.3730.20">
    <property type="match status" value="1"/>
</dbReference>
<organism evidence="8 9">
    <name type="scientific">Nocardia sputorum</name>
    <dbReference type="NCBI Taxonomy" id="2984338"/>
    <lineage>
        <taxon>Bacteria</taxon>
        <taxon>Bacillati</taxon>
        <taxon>Actinomycetota</taxon>
        <taxon>Actinomycetes</taxon>
        <taxon>Mycobacteriales</taxon>
        <taxon>Nocardiaceae</taxon>
        <taxon>Nocardia</taxon>
    </lineage>
</organism>
<feature type="transmembrane region" description="Helical" evidence="6">
    <location>
        <begin position="12"/>
        <end position="37"/>
    </location>
</feature>
<keyword evidence="5 6" id="KW-0472">Membrane</keyword>
<sequence>MAVGALGVATSGIFIGLSGASPATATLFRCLLALPLLWPLARAERATEGALPWRRGAIAAVAGVLFAADALLWTQAIAEVGAGLTAVLVNAQVVIVPVLALLIDREPVPRAFLVVLPFMAAGILLTGGLFETGATGSAPAWGTAHALLAALCYSAFLFLLRRGGHGGQVAQSYRVVLASAAVVGAVWPGVTYTPGWGPLGWLALTAVCGQIGGWLLIALATSQLSSTASAAMLLLTPVGAIGLAAVVLGEHPTMPQLLGCALILACAYAASTSGSARRRIVVTVRKRLSVLRGHAM</sequence>
<feature type="transmembrane region" description="Helical" evidence="6">
    <location>
        <begin position="57"/>
        <end position="76"/>
    </location>
</feature>
<evidence type="ECO:0000313" key="9">
    <source>
        <dbReference type="Proteomes" id="UP001317870"/>
    </source>
</evidence>
<evidence type="ECO:0000256" key="5">
    <source>
        <dbReference type="ARBA" id="ARBA00023136"/>
    </source>
</evidence>
<feature type="transmembrane region" description="Helical" evidence="6">
    <location>
        <begin position="230"/>
        <end position="248"/>
    </location>
</feature>
<dbReference type="Pfam" id="PF00892">
    <property type="entry name" value="EamA"/>
    <property type="match status" value="2"/>
</dbReference>
<dbReference type="Proteomes" id="UP001317870">
    <property type="component" value="Chromosome"/>
</dbReference>
<keyword evidence="3 6" id="KW-0812">Transmembrane</keyword>
<protein>
    <recommendedName>
        <fullName evidence="7">EamA domain-containing protein</fullName>
    </recommendedName>
</protein>
<dbReference type="InterPro" id="IPR037185">
    <property type="entry name" value="EmrE-like"/>
</dbReference>
<feature type="domain" description="EamA" evidence="7">
    <location>
        <begin position="141"/>
        <end position="268"/>
    </location>
</feature>
<feature type="transmembrane region" description="Helical" evidence="6">
    <location>
        <begin position="142"/>
        <end position="160"/>
    </location>
</feature>
<reference evidence="8 9" key="1">
    <citation type="submission" date="2022-11" db="EMBL/GenBank/DDBJ databases">
        <title>Genome Sequencing of Nocardia sp. ON39_IFM12276 and assembly.</title>
        <authorList>
            <person name="Shimojima M."/>
            <person name="Toyokawa M."/>
            <person name="Uesaka K."/>
        </authorList>
    </citation>
    <scope>NUCLEOTIDE SEQUENCE [LARGE SCALE GENOMIC DNA]</scope>
    <source>
        <strain evidence="8 9">IFM 12276</strain>
    </source>
</reference>
<comment type="similarity">
    <text evidence="2">Belongs to the EamA transporter family.</text>
</comment>
<evidence type="ECO:0000259" key="7">
    <source>
        <dbReference type="Pfam" id="PF00892"/>
    </source>
</evidence>
<evidence type="ECO:0000256" key="1">
    <source>
        <dbReference type="ARBA" id="ARBA00004141"/>
    </source>
</evidence>
<feature type="transmembrane region" description="Helical" evidence="6">
    <location>
        <begin position="196"/>
        <end position="218"/>
    </location>
</feature>
<dbReference type="PANTHER" id="PTHR32322:SF2">
    <property type="entry name" value="EAMA DOMAIN-CONTAINING PROTEIN"/>
    <property type="match status" value="1"/>
</dbReference>